<dbReference type="SMART" id="SM00900">
    <property type="entry name" value="FMN_bind"/>
    <property type="match status" value="1"/>
</dbReference>
<dbReference type="AlphaFoldDB" id="D1PWG0"/>
<dbReference type="Pfam" id="PF04205">
    <property type="entry name" value="FMN_bind"/>
    <property type="match status" value="1"/>
</dbReference>
<dbReference type="HOGENOM" id="CLU_155230_0_0_10"/>
<dbReference type="InterPro" id="IPR007329">
    <property type="entry name" value="FMN-bd"/>
</dbReference>
<evidence type="ECO:0000313" key="4">
    <source>
        <dbReference type="Proteomes" id="UP000003160"/>
    </source>
</evidence>
<dbReference type="GO" id="GO:0010181">
    <property type="term" value="F:FMN binding"/>
    <property type="evidence" value="ECO:0007669"/>
    <property type="project" value="InterPro"/>
</dbReference>
<evidence type="ECO:0000256" key="1">
    <source>
        <dbReference type="SAM" id="SignalP"/>
    </source>
</evidence>
<feature type="signal peptide" evidence="1">
    <location>
        <begin position="1"/>
        <end position="34"/>
    </location>
</feature>
<proteinExistence type="predicted"/>
<dbReference type="RefSeq" id="WP_007173399.1">
    <property type="nucleotide sequence ID" value="NZ_GG704780.1"/>
</dbReference>
<organism evidence="3 4">
    <name type="scientific">Hallella bergensis DSM 17361</name>
    <dbReference type="NCBI Taxonomy" id="585502"/>
    <lineage>
        <taxon>Bacteria</taxon>
        <taxon>Pseudomonadati</taxon>
        <taxon>Bacteroidota</taxon>
        <taxon>Bacteroidia</taxon>
        <taxon>Bacteroidales</taxon>
        <taxon>Prevotellaceae</taxon>
        <taxon>Hallella</taxon>
    </lineage>
</organism>
<dbReference type="eggNOG" id="COG3976">
    <property type="taxonomic scope" value="Bacteria"/>
</dbReference>
<sequence length="141" mass="15485">MKNSKSNIKLMRKKNMIRPIVAALAIAFFISAVPADSVMTKNGATTVVNTTTLTTKVRGYKSATPVKIYIEKNRIVKVEALRNQETPKYFAKAKAVLNSFTGKTVTKAEKMSVDAVSGATLSSNALVKNVRTGLKYYKEHK</sequence>
<dbReference type="GO" id="GO:0016020">
    <property type="term" value="C:membrane"/>
    <property type="evidence" value="ECO:0007669"/>
    <property type="project" value="InterPro"/>
</dbReference>
<evidence type="ECO:0000259" key="2">
    <source>
        <dbReference type="SMART" id="SM00900"/>
    </source>
</evidence>
<reference evidence="3 4" key="1">
    <citation type="submission" date="2009-10" db="EMBL/GenBank/DDBJ databases">
        <authorList>
            <person name="Qin X."/>
            <person name="Bachman B."/>
            <person name="Battles P."/>
            <person name="Bell A."/>
            <person name="Bess C."/>
            <person name="Bickham C."/>
            <person name="Chaboub L."/>
            <person name="Chen D."/>
            <person name="Coyle M."/>
            <person name="Deiros D.R."/>
            <person name="Dinh H."/>
            <person name="Forbes L."/>
            <person name="Fowler G."/>
            <person name="Francisco L."/>
            <person name="Fu Q."/>
            <person name="Gubbala S."/>
            <person name="Hale W."/>
            <person name="Han Y."/>
            <person name="Hemphill L."/>
            <person name="Highlander S.K."/>
            <person name="Hirani K."/>
            <person name="Hogues M."/>
            <person name="Jackson L."/>
            <person name="Jakkamsetti A."/>
            <person name="Javaid M."/>
            <person name="Jiang H."/>
            <person name="Korchina V."/>
            <person name="Kovar C."/>
            <person name="Lara F."/>
            <person name="Lee S."/>
            <person name="Mata R."/>
            <person name="Mathew T."/>
            <person name="Moen C."/>
            <person name="Morales K."/>
            <person name="Munidasa M."/>
            <person name="Nazareth L."/>
            <person name="Ngo R."/>
            <person name="Nguyen L."/>
            <person name="Okwuonu G."/>
            <person name="Ongeri F."/>
            <person name="Patil S."/>
            <person name="Petrosino J."/>
            <person name="Pham C."/>
            <person name="Pham P."/>
            <person name="Pu L.-L."/>
            <person name="Puazo M."/>
            <person name="Raj R."/>
            <person name="Reid J."/>
            <person name="Rouhana J."/>
            <person name="Saada N."/>
            <person name="Shang Y."/>
            <person name="Simmons D."/>
            <person name="Thornton R."/>
            <person name="Warren J."/>
            <person name="Weissenberger G."/>
            <person name="Zhang J."/>
            <person name="Zhang L."/>
            <person name="Zhou C."/>
            <person name="Zhu D."/>
            <person name="Muzny D."/>
            <person name="Worley K."/>
            <person name="Gibbs R."/>
        </authorList>
    </citation>
    <scope>NUCLEOTIDE SEQUENCE [LARGE SCALE GENOMIC DNA]</scope>
    <source>
        <strain evidence="3 4">DSM 17361</strain>
    </source>
</reference>
<feature type="chain" id="PRO_5003025249" evidence="1">
    <location>
        <begin position="35"/>
        <end position="141"/>
    </location>
</feature>
<keyword evidence="1" id="KW-0732">Signal</keyword>
<dbReference type="Proteomes" id="UP000003160">
    <property type="component" value="Unassembled WGS sequence"/>
</dbReference>
<gene>
    <name evidence="3" type="ORF">HMPREF0645_1295</name>
</gene>
<evidence type="ECO:0000313" key="3">
    <source>
        <dbReference type="EMBL" id="EFA44291.1"/>
    </source>
</evidence>
<feature type="domain" description="FMN-binding" evidence="2">
    <location>
        <begin position="59"/>
        <end position="137"/>
    </location>
</feature>
<dbReference type="EMBL" id="ACKS01000056">
    <property type="protein sequence ID" value="EFA44291.1"/>
    <property type="molecule type" value="Genomic_DNA"/>
</dbReference>
<name>D1PWG0_9BACT</name>
<keyword evidence="4" id="KW-1185">Reference proteome</keyword>
<protein>
    <submittedName>
        <fullName evidence="3">FMN-binding domain protein</fullName>
    </submittedName>
</protein>
<comment type="caution">
    <text evidence="3">The sequence shown here is derived from an EMBL/GenBank/DDBJ whole genome shotgun (WGS) entry which is preliminary data.</text>
</comment>
<accession>D1PWG0</accession>